<evidence type="ECO:0000256" key="8">
    <source>
        <dbReference type="ARBA" id="ARBA00023136"/>
    </source>
</evidence>
<dbReference type="Pfam" id="PF02485">
    <property type="entry name" value="Branch"/>
    <property type="match status" value="1"/>
</dbReference>
<keyword evidence="9" id="KW-0325">Glycoprotein</keyword>
<evidence type="ECO:0000256" key="10">
    <source>
        <dbReference type="ARBA" id="ARBA00038150"/>
    </source>
</evidence>
<gene>
    <name evidence="11" type="ORF">GDO54_007477</name>
</gene>
<comment type="similarity">
    <text evidence="10">Belongs to the glycosyltransferase 14 family.</text>
</comment>
<evidence type="ECO:0000256" key="3">
    <source>
        <dbReference type="ARBA" id="ARBA00022676"/>
    </source>
</evidence>
<name>A0AAV3B2D6_PYXAD</name>
<evidence type="ECO:0000256" key="7">
    <source>
        <dbReference type="ARBA" id="ARBA00022989"/>
    </source>
</evidence>
<dbReference type="GO" id="GO:0000139">
    <property type="term" value="C:Golgi membrane"/>
    <property type="evidence" value="ECO:0007669"/>
    <property type="project" value="UniProtKB-SubCell"/>
</dbReference>
<dbReference type="GO" id="GO:0008375">
    <property type="term" value="F:acetylglucosaminyltransferase activity"/>
    <property type="evidence" value="ECO:0007669"/>
    <property type="project" value="TreeGrafter"/>
</dbReference>
<evidence type="ECO:0000256" key="4">
    <source>
        <dbReference type="ARBA" id="ARBA00022679"/>
    </source>
</evidence>
<keyword evidence="12" id="KW-1185">Reference proteome</keyword>
<dbReference type="Proteomes" id="UP001181693">
    <property type="component" value="Unassembled WGS sequence"/>
</dbReference>
<dbReference type="PANTHER" id="PTHR19297">
    <property type="entry name" value="GLYCOSYLTRANSFERASE 14 FAMILY MEMBER"/>
    <property type="match status" value="1"/>
</dbReference>
<evidence type="ECO:0000313" key="12">
    <source>
        <dbReference type="Proteomes" id="UP001181693"/>
    </source>
</evidence>
<evidence type="ECO:0000256" key="2">
    <source>
        <dbReference type="ARBA" id="ARBA00004922"/>
    </source>
</evidence>
<dbReference type="AlphaFoldDB" id="A0AAV3B2D6"/>
<protein>
    <submittedName>
        <fullName evidence="11">Uncharacterized protein</fullName>
    </submittedName>
</protein>
<dbReference type="PANTHER" id="PTHR19297:SF189">
    <property type="entry name" value="BETA-1,3-GALACTOSYL-O-GLYCOSYL-GLYCOPROTEIN BETA-1,6-N-ACETYLGLUCOSAMINYLTRANSFERASE 3"/>
    <property type="match status" value="1"/>
</dbReference>
<keyword evidence="3" id="KW-0328">Glycosyltransferase</keyword>
<evidence type="ECO:0000256" key="5">
    <source>
        <dbReference type="ARBA" id="ARBA00022692"/>
    </source>
</evidence>
<comment type="caution">
    <text evidence="11">The sequence shown here is derived from an EMBL/GenBank/DDBJ whole genome shotgun (WGS) entry which is preliminary data.</text>
</comment>
<keyword evidence="6" id="KW-0735">Signal-anchor</keyword>
<dbReference type="EMBL" id="DYDO01000002">
    <property type="protein sequence ID" value="DBA31685.1"/>
    <property type="molecule type" value="Genomic_DNA"/>
</dbReference>
<proteinExistence type="inferred from homology"/>
<keyword evidence="5" id="KW-0812">Transmembrane</keyword>
<organism evidence="11 12">
    <name type="scientific">Pyxicephalus adspersus</name>
    <name type="common">African bullfrog</name>
    <dbReference type="NCBI Taxonomy" id="30357"/>
    <lineage>
        <taxon>Eukaryota</taxon>
        <taxon>Metazoa</taxon>
        <taxon>Chordata</taxon>
        <taxon>Craniata</taxon>
        <taxon>Vertebrata</taxon>
        <taxon>Euteleostomi</taxon>
        <taxon>Amphibia</taxon>
        <taxon>Batrachia</taxon>
        <taxon>Anura</taxon>
        <taxon>Neobatrachia</taxon>
        <taxon>Ranoidea</taxon>
        <taxon>Pyxicephalidae</taxon>
        <taxon>Pyxicephalinae</taxon>
        <taxon>Pyxicephalus</taxon>
    </lineage>
</organism>
<evidence type="ECO:0000256" key="1">
    <source>
        <dbReference type="ARBA" id="ARBA00004323"/>
    </source>
</evidence>
<dbReference type="InterPro" id="IPR003406">
    <property type="entry name" value="Glyco_trans_14"/>
</dbReference>
<keyword evidence="4" id="KW-0808">Transferase</keyword>
<reference evidence="11" key="1">
    <citation type="thesis" date="2020" institute="ProQuest LLC" country="789 East Eisenhower Parkway, Ann Arbor, MI, USA">
        <title>Comparative Genomics and Chromosome Evolution.</title>
        <authorList>
            <person name="Mudd A.B."/>
        </authorList>
    </citation>
    <scope>NUCLEOTIDE SEQUENCE</scope>
    <source>
        <strain evidence="11">1538</strain>
        <tissue evidence="11">Blood</tissue>
    </source>
</reference>
<evidence type="ECO:0000256" key="6">
    <source>
        <dbReference type="ARBA" id="ARBA00022968"/>
    </source>
</evidence>
<comment type="subcellular location">
    <subcellularLocation>
        <location evidence="1">Golgi apparatus membrane</location>
        <topology evidence="1">Single-pass type II membrane protein</topology>
    </subcellularLocation>
</comment>
<keyword evidence="8" id="KW-0472">Membrane</keyword>
<comment type="pathway">
    <text evidence="2">Protein modification; protein glycosylation.</text>
</comment>
<sequence>MKLRQLKLNQCLACGCIFFFFIMILKFTSSGCDLDTAIQTGDLNIEHCRDHYYKALNLSASGSKNCAKIIEGDLEEVRLALIDNLDIKKRKVMTNDTEYIKLTKDCTTFKKMKKYVLFSMSNEERNYPIAFSMVIHNDIEMFERLLRSIYAPQNIYCVHVDRKSPDTFHQAVRAIASCFDNVFVASKLESVVYASWSRVQADINCMEDLLNSTVEWKYFINTCGADFPLKTNAEIVTALKSLGGKNSMESEAPTAPKKARWEYHFEVKDYVVRTDVRKDPPPLNVPIYSGNAYIVITREFVKSLFVTDFARDFMNWAKDTYSPDEFLWASLHRVPWIPGSFPQHRKYDTSDLIALARLVKWGGHEGDINHGAPYSECTGKHRRDVCVYGSGDLQWLLQQHHLFANKFDPKVDDHVIQCLEEHLRFRTFYGHFM</sequence>
<evidence type="ECO:0000256" key="9">
    <source>
        <dbReference type="ARBA" id="ARBA00023180"/>
    </source>
</evidence>
<evidence type="ECO:0000313" key="11">
    <source>
        <dbReference type="EMBL" id="DBA31685.1"/>
    </source>
</evidence>
<accession>A0AAV3B2D6</accession>
<keyword evidence="7" id="KW-1133">Transmembrane helix</keyword>